<gene>
    <name evidence="4" type="ORF">J4557_15655</name>
</gene>
<dbReference type="PROSITE" id="PS50801">
    <property type="entry name" value="STAS"/>
    <property type="match status" value="1"/>
</dbReference>
<dbReference type="InterPro" id="IPR002645">
    <property type="entry name" value="STAS_dom"/>
</dbReference>
<evidence type="ECO:0000259" key="3">
    <source>
        <dbReference type="PROSITE" id="PS50801"/>
    </source>
</evidence>
<dbReference type="CDD" id="cd07043">
    <property type="entry name" value="STAS_anti-anti-sigma_factors"/>
    <property type="match status" value="1"/>
</dbReference>
<keyword evidence="5" id="KW-1185">Reference proteome</keyword>
<dbReference type="RefSeq" id="WP_208267258.1">
    <property type="nucleotide sequence ID" value="NZ_BAAAGM010000031.1"/>
</dbReference>
<dbReference type="EMBL" id="JAGEOK010000009">
    <property type="protein sequence ID" value="MBO2438955.1"/>
    <property type="molecule type" value="Genomic_DNA"/>
</dbReference>
<protein>
    <recommendedName>
        <fullName evidence="2">Anti-sigma factor antagonist</fullName>
    </recommendedName>
</protein>
<comment type="caution">
    <text evidence="4">The sequence shown here is derived from an EMBL/GenBank/DDBJ whole genome shotgun (WGS) entry which is preliminary data.</text>
</comment>
<dbReference type="InterPro" id="IPR036513">
    <property type="entry name" value="STAS_dom_sf"/>
</dbReference>
<dbReference type="PANTHER" id="PTHR33495">
    <property type="entry name" value="ANTI-SIGMA FACTOR ANTAGONIST TM_1081-RELATED-RELATED"/>
    <property type="match status" value="1"/>
</dbReference>
<evidence type="ECO:0000313" key="5">
    <source>
        <dbReference type="Proteomes" id="UP000666915"/>
    </source>
</evidence>
<feature type="domain" description="STAS" evidence="3">
    <location>
        <begin position="22"/>
        <end position="111"/>
    </location>
</feature>
<evidence type="ECO:0000313" key="4">
    <source>
        <dbReference type="EMBL" id="MBO2438955.1"/>
    </source>
</evidence>
<sequence>MPTRTASTEVGLSREQRADHTVIALDGELDIASTPSLRERLHAALADAALSDAALSDAGPRVVFDLSGVTFCDASGLALLVDARRRTGPGGTVVLTAPRPQLLRLLRVTGLDRVFTVRSLGGAADSRRSRWVAA</sequence>
<proteinExistence type="inferred from homology"/>
<evidence type="ECO:0000256" key="2">
    <source>
        <dbReference type="RuleBase" id="RU003749"/>
    </source>
</evidence>
<dbReference type="InterPro" id="IPR003658">
    <property type="entry name" value="Anti-sigma_ant"/>
</dbReference>
<comment type="similarity">
    <text evidence="1 2">Belongs to the anti-sigma-factor antagonist family.</text>
</comment>
<dbReference type="Pfam" id="PF01740">
    <property type="entry name" value="STAS"/>
    <property type="match status" value="1"/>
</dbReference>
<evidence type="ECO:0000256" key="1">
    <source>
        <dbReference type="ARBA" id="ARBA00009013"/>
    </source>
</evidence>
<dbReference type="PANTHER" id="PTHR33495:SF2">
    <property type="entry name" value="ANTI-SIGMA FACTOR ANTAGONIST TM_1081-RELATED"/>
    <property type="match status" value="1"/>
</dbReference>
<dbReference type="Gene3D" id="3.30.750.24">
    <property type="entry name" value="STAS domain"/>
    <property type="match status" value="1"/>
</dbReference>
<name>A0ABS3QY89_9ACTN</name>
<accession>A0ABS3QY89</accession>
<dbReference type="NCBIfam" id="TIGR00377">
    <property type="entry name" value="ant_ant_sig"/>
    <property type="match status" value="1"/>
</dbReference>
<reference evidence="4 5" key="1">
    <citation type="submission" date="2021-03" db="EMBL/GenBank/DDBJ databases">
        <authorList>
            <person name="Kanchanasin P."/>
            <person name="Saeng-In P."/>
            <person name="Phongsopitanun W."/>
            <person name="Yuki M."/>
            <person name="Kudo T."/>
            <person name="Ohkuma M."/>
            <person name="Tanasupawat S."/>
        </authorList>
    </citation>
    <scope>NUCLEOTIDE SEQUENCE [LARGE SCALE GENOMIC DNA]</scope>
    <source>
        <strain evidence="4 5">L46</strain>
    </source>
</reference>
<dbReference type="Proteomes" id="UP000666915">
    <property type="component" value="Unassembled WGS sequence"/>
</dbReference>
<organism evidence="4 5">
    <name type="scientific">Actinomadura nitritigenes</name>
    <dbReference type="NCBI Taxonomy" id="134602"/>
    <lineage>
        <taxon>Bacteria</taxon>
        <taxon>Bacillati</taxon>
        <taxon>Actinomycetota</taxon>
        <taxon>Actinomycetes</taxon>
        <taxon>Streptosporangiales</taxon>
        <taxon>Thermomonosporaceae</taxon>
        <taxon>Actinomadura</taxon>
    </lineage>
</organism>
<dbReference type="SUPFAM" id="SSF52091">
    <property type="entry name" value="SpoIIaa-like"/>
    <property type="match status" value="1"/>
</dbReference>